<evidence type="ECO:0000256" key="4">
    <source>
        <dbReference type="ARBA" id="ARBA00023143"/>
    </source>
</evidence>
<keyword evidence="9" id="KW-1185">Reference proteome</keyword>
<keyword evidence="8" id="KW-0966">Cell projection</keyword>
<organism evidence="8 9">
    <name type="scientific">Caloramator mitchellensis</name>
    <dbReference type="NCBI Taxonomy" id="908809"/>
    <lineage>
        <taxon>Bacteria</taxon>
        <taxon>Bacillati</taxon>
        <taxon>Bacillota</taxon>
        <taxon>Clostridia</taxon>
        <taxon>Eubacteriales</taxon>
        <taxon>Clostridiaceae</taxon>
        <taxon>Caloramator</taxon>
    </lineage>
</organism>
<comment type="subunit">
    <text evidence="6">The basal body constitutes a major portion of the flagellar organelle and consists of a number of rings mounted on a central rod.</text>
</comment>
<evidence type="ECO:0000256" key="2">
    <source>
        <dbReference type="ARBA" id="ARBA00009677"/>
    </source>
</evidence>
<dbReference type="STRING" id="908809.ABG79_01256"/>
<dbReference type="PIRSF" id="PIRSF002889">
    <property type="entry name" value="Rod_FlgB"/>
    <property type="match status" value="1"/>
</dbReference>
<dbReference type="PATRIC" id="fig|908809.3.peg.1263"/>
<evidence type="ECO:0000259" key="7">
    <source>
        <dbReference type="Pfam" id="PF00460"/>
    </source>
</evidence>
<dbReference type="InterPro" id="IPR001444">
    <property type="entry name" value="Flag_bb_rod_N"/>
</dbReference>
<dbReference type="EMBL" id="LKHP01000005">
    <property type="protein sequence ID" value="KRQ87063.1"/>
    <property type="molecule type" value="Genomic_DNA"/>
</dbReference>
<comment type="subcellular location">
    <subcellularLocation>
        <location evidence="1 6">Bacterial flagellum basal body</location>
    </subcellularLocation>
</comment>
<name>A0A0R3JU31_CALMK</name>
<keyword evidence="8" id="KW-0282">Flagellum</keyword>
<accession>A0A0R3JU31</accession>
<evidence type="ECO:0000313" key="8">
    <source>
        <dbReference type="EMBL" id="KRQ87063.1"/>
    </source>
</evidence>
<dbReference type="GO" id="GO:0030694">
    <property type="term" value="C:bacterial-type flagellum basal body, rod"/>
    <property type="evidence" value="ECO:0007669"/>
    <property type="project" value="InterPro"/>
</dbReference>
<keyword evidence="8" id="KW-0969">Cilium</keyword>
<dbReference type="GO" id="GO:0071978">
    <property type="term" value="P:bacterial-type flagellum-dependent swarming motility"/>
    <property type="evidence" value="ECO:0007669"/>
    <property type="project" value="TreeGrafter"/>
</dbReference>
<dbReference type="Proteomes" id="UP000052015">
    <property type="component" value="Unassembled WGS sequence"/>
</dbReference>
<dbReference type="PANTHER" id="PTHR30435:SF12">
    <property type="entry name" value="FLAGELLAR BASAL BODY ROD PROTEIN FLGB"/>
    <property type="match status" value="1"/>
</dbReference>
<dbReference type="NCBIfam" id="NF009266">
    <property type="entry name" value="PRK12623.1"/>
    <property type="match status" value="1"/>
</dbReference>
<evidence type="ECO:0000256" key="3">
    <source>
        <dbReference type="ARBA" id="ARBA00014376"/>
    </source>
</evidence>
<dbReference type="PANTHER" id="PTHR30435">
    <property type="entry name" value="FLAGELLAR PROTEIN"/>
    <property type="match status" value="1"/>
</dbReference>
<protein>
    <recommendedName>
        <fullName evidence="3 6">Flagellar basal body rod protein FlgB</fullName>
    </recommendedName>
</protein>
<reference evidence="8 9" key="1">
    <citation type="submission" date="2015-09" db="EMBL/GenBank/DDBJ databases">
        <title>Draft genome sequence of a Caloramator mitchellensis, a moderate thermophile from the Great Artesian Basin of Australia.</title>
        <authorList>
            <person name="Patel B.K."/>
        </authorList>
    </citation>
    <scope>NUCLEOTIDE SEQUENCE [LARGE SCALE GENOMIC DNA]</scope>
    <source>
        <strain evidence="8 9">VF08</strain>
    </source>
</reference>
<dbReference type="NCBIfam" id="TIGR01396">
    <property type="entry name" value="FlgB"/>
    <property type="match status" value="1"/>
</dbReference>
<gene>
    <name evidence="8" type="primary">flgB</name>
    <name evidence="8" type="ORF">ABG79_01256</name>
</gene>
<comment type="caution">
    <text evidence="8">The sequence shown here is derived from an EMBL/GenBank/DDBJ whole genome shotgun (WGS) entry which is preliminary data.</text>
</comment>
<evidence type="ECO:0000313" key="9">
    <source>
        <dbReference type="Proteomes" id="UP000052015"/>
    </source>
</evidence>
<comment type="function">
    <text evidence="5 6">Structural component of flagellum, the bacterial motility apparatus. Part of the rod structure of flagellar basal body.</text>
</comment>
<dbReference type="OrthoDB" id="9792068at2"/>
<feature type="domain" description="Flagellar basal body rod protein N-terminal" evidence="7">
    <location>
        <begin position="15"/>
        <end position="40"/>
    </location>
</feature>
<comment type="similarity">
    <text evidence="2 6">Belongs to the flagella basal body rod proteins family.</text>
</comment>
<dbReference type="AlphaFoldDB" id="A0A0R3JU31"/>
<dbReference type="RefSeq" id="WP_057978226.1">
    <property type="nucleotide sequence ID" value="NZ_LKHP01000005.1"/>
</dbReference>
<proteinExistence type="inferred from homology"/>
<keyword evidence="4 6" id="KW-0975">Bacterial flagellum</keyword>
<sequence>MPSGIDNISMEMLKKALDASSARNRVISHNIANINTKGYKAFRVVFEDKLKQAVSGESLPLKTTNSKHLNDGTSLENLNYEIKKDNTTSMRTDGNNVDIDNEMTNLAANAILYNSLVSQANSRFAMRRYVISEGRR</sequence>
<dbReference type="InterPro" id="IPR006300">
    <property type="entry name" value="FlgB"/>
</dbReference>
<dbReference type="Pfam" id="PF00460">
    <property type="entry name" value="Flg_bb_rod"/>
    <property type="match status" value="1"/>
</dbReference>
<evidence type="ECO:0000256" key="5">
    <source>
        <dbReference type="ARBA" id="ARBA00024934"/>
    </source>
</evidence>
<evidence type="ECO:0000256" key="1">
    <source>
        <dbReference type="ARBA" id="ARBA00004117"/>
    </source>
</evidence>
<evidence type="ECO:0000256" key="6">
    <source>
        <dbReference type="PIRNR" id="PIRNR002889"/>
    </source>
</evidence>